<evidence type="ECO:0000256" key="5">
    <source>
        <dbReference type="SAM" id="MobiDB-lite"/>
    </source>
</evidence>
<evidence type="ECO:0000256" key="3">
    <source>
        <dbReference type="ARBA" id="ARBA00023159"/>
    </source>
</evidence>
<sequence length="314" mass="36014">MIMMNGTTPEIPGGRPHRPPAAAEQERLSRFRPYVRQAHEGFRPAWRIGTRRLFDFLLIHVLEGEIRFKLGDRRFTARAGDLVWVPPDTPHAMRGPPPGTRLQYTHFDLEYDPARSHWSANLPGGVADLSPWRERVHPPVEDPVIGHWCGRLRCRNTAIVEDILRRVVLEYNQVQVCGLRVSGLMTQLIGHLLHERRADSPLLDARHARAVEEAMDHIQRGFREPLRVEALARRARLSPSHFRRLFRAHCGRSPRTFQLEVRMRAACDYLIYSSLNVSEIAHTLGFANVHNFSRAFSRAMGRSPTAFRREGNSG</sequence>
<evidence type="ECO:0000259" key="6">
    <source>
        <dbReference type="PROSITE" id="PS01124"/>
    </source>
</evidence>
<protein>
    <submittedName>
        <fullName evidence="7">AraC family transcriptional regulator</fullName>
    </submittedName>
</protein>
<dbReference type="SMART" id="SM00342">
    <property type="entry name" value="HTH_ARAC"/>
    <property type="match status" value="1"/>
</dbReference>
<feature type="domain" description="HTH araC/xylS-type" evidence="6">
    <location>
        <begin position="212"/>
        <end position="310"/>
    </location>
</feature>
<keyword evidence="3" id="KW-0010">Activator</keyword>
<keyword evidence="8" id="KW-1185">Reference proteome</keyword>
<dbReference type="PANTHER" id="PTHR46796:SF6">
    <property type="entry name" value="ARAC SUBFAMILY"/>
    <property type="match status" value="1"/>
</dbReference>
<reference evidence="7 8" key="2">
    <citation type="journal article" date="2016" name="ISME J.">
        <title>Characterization of the first cultured representative of Verrucomicrobia subdivision 5 indicates the proposal of a novel phylum.</title>
        <authorList>
            <person name="Spring S."/>
            <person name="Bunk B."/>
            <person name="Sproer C."/>
            <person name="Schumann P."/>
            <person name="Rohde M."/>
            <person name="Tindall B.J."/>
            <person name="Klenk H.P."/>
        </authorList>
    </citation>
    <scope>NUCLEOTIDE SEQUENCE [LARGE SCALE GENOMIC DNA]</scope>
    <source>
        <strain evidence="7 8">L21-Fru-AB</strain>
    </source>
</reference>
<dbReference type="GO" id="GO:0043565">
    <property type="term" value="F:sequence-specific DNA binding"/>
    <property type="evidence" value="ECO:0007669"/>
    <property type="project" value="InterPro"/>
</dbReference>
<dbReference type="InterPro" id="IPR018062">
    <property type="entry name" value="HTH_AraC-typ_CS"/>
</dbReference>
<dbReference type="InterPro" id="IPR014710">
    <property type="entry name" value="RmlC-like_jellyroll"/>
</dbReference>
<proteinExistence type="predicted"/>
<dbReference type="KEGG" id="vbl:L21SP4_02029"/>
<feature type="region of interest" description="Disordered" evidence="5">
    <location>
        <begin position="1"/>
        <end position="25"/>
    </location>
</feature>
<dbReference type="Pfam" id="PF02311">
    <property type="entry name" value="AraC_binding"/>
    <property type="match status" value="1"/>
</dbReference>
<dbReference type="InterPro" id="IPR037923">
    <property type="entry name" value="HTH-like"/>
</dbReference>
<dbReference type="PROSITE" id="PS01124">
    <property type="entry name" value="HTH_ARAC_FAMILY_2"/>
    <property type="match status" value="1"/>
</dbReference>
<dbReference type="InterPro" id="IPR009057">
    <property type="entry name" value="Homeodomain-like_sf"/>
</dbReference>
<evidence type="ECO:0000256" key="2">
    <source>
        <dbReference type="ARBA" id="ARBA00023125"/>
    </source>
</evidence>
<accession>A0A0G3EIJ6</accession>
<evidence type="ECO:0000313" key="7">
    <source>
        <dbReference type="EMBL" id="AKJ65262.1"/>
    </source>
</evidence>
<dbReference type="Gene3D" id="1.10.10.60">
    <property type="entry name" value="Homeodomain-like"/>
    <property type="match status" value="2"/>
</dbReference>
<dbReference type="InterPro" id="IPR020449">
    <property type="entry name" value="Tscrpt_reg_AraC-type_HTH"/>
</dbReference>
<dbReference type="Gene3D" id="2.60.120.10">
    <property type="entry name" value="Jelly Rolls"/>
    <property type="match status" value="1"/>
</dbReference>
<dbReference type="InterPro" id="IPR050204">
    <property type="entry name" value="AraC_XylS_family_regulators"/>
</dbReference>
<keyword evidence="4" id="KW-0804">Transcription</keyword>
<evidence type="ECO:0000313" key="8">
    <source>
        <dbReference type="Proteomes" id="UP000035268"/>
    </source>
</evidence>
<dbReference type="PROSITE" id="PS00041">
    <property type="entry name" value="HTH_ARAC_FAMILY_1"/>
    <property type="match status" value="1"/>
</dbReference>
<dbReference type="InterPro" id="IPR018060">
    <property type="entry name" value="HTH_AraC"/>
</dbReference>
<organism evidence="7 8">
    <name type="scientific">Kiritimatiella glycovorans</name>
    <dbReference type="NCBI Taxonomy" id="1307763"/>
    <lineage>
        <taxon>Bacteria</taxon>
        <taxon>Pseudomonadati</taxon>
        <taxon>Kiritimatiellota</taxon>
        <taxon>Kiritimatiellia</taxon>
        <taxon>Kiritimatiellales</taxon>
        <taxon>Kiritimatiellaceae</taxon>
        <taxon>Kiritimatiella</taxon>
    </lineage>
</organism>
<dbReference type="GO" id="GO:0003700">
    <property type="term" value="F:DNA-binding transcription factor activity"/>
    <property type="evidence" value="ECO:0007669"/>
    <property type="project" value="InterPro"/>
</dbReference>
<reference evidence="8" key="1">
    <citation type="submission" date="2015-02" db="EMBL/GenBank/DDBJ databases">
        <title>Description and complete genome sequence of the first cultured representative of the subdivision 5 of the Verrucomicrobia phylum.</title>
        <authorList>
            <person name="Spring S."/>
            <person name="Bunk B."/>
            <person name="Sproer C."/>
            <person name="Klenk H.-P."/>
        </authorList>
    </citation>
    <scope>NUCLEOTIDE SEQUENCE [LARGE SCALE GENOMIC DNA]</scope>
    <source>
        <strain evidence="8">L21-Fru-AB</strain>
    </source>
</reference>
<keyword evidence="2" id="KW-0238">DNA-binding</keyword>
<dbReference type="EMBL" id="CP010904">
    <property type="protein sequence ID" value="AKJ65262.1"/>
    <property type="molecule type" value="Genomic_DNA"/>
</dbReference>
<dbReference type="SUPFAM" id="SSF51215">
    <property type="entry name" value="Regulatory protein AraC"/>
    <property type="match status" value="1"/>
</dbReference>
<dbReference type="PANTHER" id="PTHR46796">
    <property type="entry name" value="HTH-TYPE TRANSCRIPTIONAL ACTIVATOR RHAS-RELATED"/>
    <property type="match status" value="1"/>
</dbReference>
<name>A0A0G3EIJ6_9BACT</name>
<evidence type="ECO:0000256" key="1">
    <source>
        <dbReference type="ARBA" id="ARBA00023015"/>
    </source>
</evidence>
<keyword evidence="1" id="KW-0805">Transcription regulation</keyword>
<dbReference type="InterPro" id="IPR003313">
    <property type="entry name" value="AraC-bd"/>
</dbReference>
<dbReference type="Pfam" id="PF12833">
    <property type="entry name" value="HTH_18"/>
    <property type="match status" value="1"/>
</dbReference>
<dbReference type="AlphaFoldDB" id="A0A0G3EIJ6"/>
<dbReference type="STRING" id="1307763.L21SP4_02029"/>
<dbReference type="Proteomes" id="UP000035268">
    <property type="component" value="Chromosome"/>
</dbReference>
<gene>
    <name evidence="7" type="ORF">L21SP4_02029</name>
</gene>
<evidence type="ECO:0000256" key="4">
    <source>
        <dbReference type="ARBA" id="ARBA00023163"/>
    </source>
</evidence>
<dbReference type="SUPFAM" id="SSF46689">
    <property type="entry name" value="Homeodomain-like"/>
    <property type="match status" value="2"/>
</dbReference>
<dbReference type="PRINTS" id="PR00032">
    <property type="entry name" value="HTHARAC"/>
</dbReference>